<feature type="compositionally biased region" description="Low complexity" evidence="1">
    <location>
        <begin position="385"/>
        <end position="398"/>
    </location>
</feature>
<feature type="region of interest" description="Disordered" evidence="1">
    <location>
        <begin position="532"/>
        <end position="560"/>
    </location>
</feature>
<feature type="compositionally biased region" description="Low complexity" evidence="1">
    <location>
        <begin position="145"/>
        <end position="156"/>
    </location>
</feature>
<organism evidence="2 3">
    <name type="scientific">Bodo saltans</name>
    <name type="common">Flagellated protozoan</name>
    <dbReference type="NCBI Taxonomy" id="75058"/>
    <lineage>
        <taxon>Eukaryota</taxon>
        <taxon>Discoba</taxon>
        <taxon>Euglenozoa</taxon>
        <taxon>Kinetoplastea</taxon>
        <taxon>Metakinetoplastina</taxon>
        <taxon>Eubodonida</taxon>
        <taxon>Bodonidae</taxon>
        <taxon>Bodo</taxon>
    </lineage>
</organism>
<reference evidence="3" key="1">
    <citation type="submission" date="2015-09" db="EMBL/GenBank/DDBJ databases">
        <authorList>
            <consortium name="Pathogen Informatics"/>
        </authorList>
    </citation>
    <scope>NUCLEOTIDE SEQUENCE [LARGE SCALE GENOMIC DNA]</scope>
    <source>
        <strain evidence="3">Lake Konstanz</strain>
    </source>
</reference>
<feature type="region of interest" description="Disordered" evidence="1">
    <location>
        <begin position="79"/>
        <end position="159"/>
    </location>
</feature>
<feature type="compositionally biased region" description="Polar residues" evidence="1">
    <location>
        <begin position="182"/>
        <end position="196"/>
    </location>
</feature>
<feature type="region of interest" description="Disordered" evidence="1">
    <location>
        <begin position="180"/>
        <end position="209"/>
    </location>
</feature>
<feature type="compositionally biased region" description="Low complexity" evidence="1">
    <location>
        <begin position="93"/>
        <end position="105"/>
    </location>
</feature>
<keyword evidence="3" id="KW-1185">Reference proteome</keyword>
<feature type="compositionally biased region" description="Polar residues" evidence="1">
    <location>
        <begin position="113"/>
        <end position="144"/>
    </location>
</feature>
<accession>A0A0S4JAU8</accession>
<proteinExistence type="predicted"/>
<dbReference type="VEuPathDB" id="TriTrypDB:BSAL_08155"/>
<feature type="compositionally biased region" description="Low complexity" evidence="1">
    <location>
        <begin position="551"/>
        <end position="560"/>
    </location>
</feature>
<feature type="compositionally biased region" description="Gly residues" evidence="1">
    <location>
        <begin position="534"/>
        <end position="543"/>
    </location>
</feature>
<feature type="region of interest" description="Disordered" evidence="1">
    <location>
        <begin position="631"/>
        <end position="661"/>
    </location>
</feature>
<feature type="compositionally biased region" description="Polar residues" evidence="1">
    <location>
        <begin position="420"/>
        <end position="430"/>
    </location>
</feature>
<dbReference type="EMBL" id="CYKH01001430">
    <property type="protein sequence ID" value="CUG87065.1"/>
    <property type="molecule type" value="Genomic_DNA"/>
</dbReference>
<name>A0A0S4JAU8_BODSA</name>
<evidence type="ECO:0000256" key="1">
    <source>
        <dbReference type="SAM" id="MobiDB-lite"/>
    </source>
</evidence>
<evidence type="ECO:0000313" key="3">
    <source>
        <dbReference type="Proteomes" id="UP000051952"/>
    </source>
</evidence>
<evidence type="ECO:0000313" key="2">
    <source>
        <dbReference type="EMBL" id="CUG87065.1"/>
    </source>
</evidence>
<feature type="region of interest" description="Disordered" evidence="1">
    <location>
        <begin position="380"/>
        <end position="430"/>
    </location>
</feature>
<sequence>MSPGGTTVFRKKEQPHTSHSLAAHSSVSTTTAATSTLGSPTVVSVPSRTNDVVVVSTSSSIPVSGGGSRVVLLYKEDDDDSVPPSLLGRQQRNNSFVNSNNNNSSWRRYHPPGQQQTLHSLESTASSLSNANSPNQRRSSSSATPSPDGGVPPSSSLTALHASNVPHVSSLLSLLGASASSHTTNTTPAPSGSSINAAAASPHPQRRRGWDRLCTVAQEDGLTTSDLRLVSYDTLLSMMTLYHIIEPDEVALIEAEWALFQQQQQGRGGVGSSSWAGLPPAAAIPAPTVATTSPVMVLGTHVSSSVPTAQNPGGQAAAAVNHVLPPQRSTSTRSVSFDRGATSSPNYFASAATTYHHHHATSSPTPTDAVAVPSQRITGTTALGRSSSDRASPSSQASTKVRSSSGGGPFFQGQPPPKNNLHNNNSAGISPMATSLQLTAATGVVAGPLHSPMSTALNLGDHSTNIGSYSLRASPIATNPPTGLSVSPSPLGEFSASLMPPKSGSVARALFVNAPQALRSYSQQSTATTAHFSGIGGGGGGGASHHTLPQSASWRSSASATSSFRHHEGFDTALAPHLQHKVRLGGHRKLLSPDVRKCTSDPNVPLHPEPWEHPTGLRSVDAVSGAKYVKSMESPPSGTKKFCDRRPSLAPRDNLFGGAHA</sequence>
<protein>
    <submittedName>
        <fullName evidence="2">Uncharacterized protein</fullName>
    </submittedName>
</protein>
<dbReference type="AlphaFoldDB" id="A0A0S4JAU8"/>
<feature type="compositionally biased region" description="Low complexity" evidence="1">
    <location>
        <begin position="17"/>
        <end position="29"/>
    </location>
</feature>
<dbReference type="Proteomes" id="UP000051952">
    <property type="component" value="Unassembled WGS sequence"/>
</dbReference>
<feature type="region of interest" description="Disordered" evidence="1">
    <location>
        <begin position="1"/>
        <end position="29"/>
    </location>
</feature>
<gene>
    <name evidence="2" type="ORF">BSAL_08155</name>
</gene>